<dbReference type="PATRIC" id="fig|1618566.3.peg.125"/>
<dbReference type="InterPro" id="IPR029044">
    <property type="entry name" value="Nucleotide-diphossugar_trans"/>
</dbReference>
<dbReference type="Proteomes" id="UP000034778">
    <property type="component" value="Unassembled WGS sequence"/>
</dbReference>
<evidence type="ECO:0000256" key="1">
    <source>
        <dbReference type="ARBA" id="ARBA00022598"/>
    </source>
</evidence>
<dbReference type="InterPro" id="IPR005835">
    <property type="entry name" value="NTP_transferase_dom"/>
</dbReference>
<gene>
    <name evidence="13" type="ORF">UR35_C0001G0127</name>
</gene>
<dbReference type="Gene3D" id="3.90.190.20">
    <property type="entry name" value="Mur ligase, C-terminal domain"/>
    <property type="match status" value="1"/>
</dbReference>
<evidence type="ECO:0000256" key="5">
    <source>
        <dbReference type="ARBA" id="ARBA00022960"/>
    </source>
</evidence>
<keyword evidence="3" id="KW-0547">Nucleotide-binding</keyword>
<feature type="domain" description="Mur ligase N-terminal catalytic" evidence="10">
    <location>
        <begin position="1"/>
        <end position="38"/>
    </location>
</feature>
<dbReference type="Gene3D" id="3.40.1190.10">
    <property type="entry name" value="Mur-like, catalytic domain"/>
    <property type="match status" value="1"/>
</dbReference>
<evidence type="ECO:0000256" key="7">
    <source>
        <dbReference type="ARBA" id="ARBA00023306"/>
    </source>
</evidence>
<dbReference type="GO" id="GO:0005524">
    <property type="term" value="F:ATP binding"/>
    <property type="evidence" value="ECO:0007669"/>
    <property type="project" value="UniProtKB-KW"/>
</dbReference>
<feature type="domain" description="Mur ligase central" evidence="12">
    <location>
        <begin position="69"/>
        <end position="182"/>
    </location>
</feature>
<dbReference type="InterPro" id="IPR000713">
    <property type="entry name" value="Mur_ligase_N"/>
</dbReference>
<dbReference type="AlphaFoldDB" id="A0A0G0C2V8"/>
<reference evidence="13 14" key="1">
    <citation type="journal article" date="2015" name="Nature">
        <title>rRNA introns, odd ribosomes, and small enigmatic genomes across a large radiation of phyla.</title>
        <authorList>
            <person name="Brown C.T."/>
            <person name="Hug L.A."/>
            <person name="Thomas B.C."/>
            <person name="Sharon I."/>
            <person name="Castelle C.J."/>
            <person name="Singh A."/>
            <person name="Wilkins M.J."/>
            <person name="Williams K.H."/>
            <person name="Banfield J.F."/>
        </authorList>
    </citation>
    <scope>NUCLEOTIDE SEQUENCE [LARGE SCALE GENOMIC DNA]</scope>
</reference>
<dbReference type="PANTHER" id="PTHR23135:SF4">
    <property type="entry name" value="UDP-N-ACETYLMURAMOYL-L-ALANYL-D-GLUTAMATE--2,6-DIAMINOPIMELATE LIGASE MURE HOMOLOG, CHLOROPLASTIC"/>
    <property type="match status" value="1"/>
</dbReference>
<dbReference type="Pfam" id="PF08245">
    <property type="entry name" value="Mur_ligase_M"/>
    <property type="match status" value="1"/>
</dbReference>
<evidence type="ECO:0000256" key="3">
    <source>
        <dbReference type="ARBA" id="ARBA00022741"/>
    </source>
</evidence>
<keyword evidence="8" id="KW-0961">Cell wall biogenesis/degradation</keyword>
<dbReference type="Pfam" id="PF00483">
    <property type="entry name" value="NTP_transferase"/>
    <property type="match status" value="1"/>
</dbReference>
<proteinExistence type="predicted"/>
<keyword evidence="7" id="KW-0131">Cell cycle</keyword>
<dbReference type="STRING" id="1618566.UR35_C0001G0127"/>
<feature type="domain" description="Mur ligase C-terminal" evidence="11">
    <location>
        <begin position="234"/>
        <end position="359"/>
    </location>
</feature>
<dbReference type="Pfam" id="PF02875">
    <property type="entry name" value="Mur_ligase_C"/>
    <property type="match status" value="1"/>
</dbReference>
<keyword evidence="2" id="KW-0132">Cell division</keyword>
<dbReference type="GO" id="GO:0004326">
    <property type="term" value="F:tetrahydrofolylpolyglutamate synthase activity"/>
    <property type="evidence" value="ECO:0007669"/>
    <property type="project" value="InterPro"/>
</dbReference>
<dbReference type="Gene3D" id="3.40.1390.10">
    <property type="entry name" value="MurE/MurF, N-terminal domain"/>
    <property type="match status" value="1"/>
</dbReference>
<feature type="domain" description="Nucleotidyl transferase" evidence="9">
    <location>
        <begin position="391"/>
        <end position="627"/>
    </location>
</feature>
<evidence type="ECO:0000259" key="10">
    <source>
        <dbReference type="Pfam" id="PF01225"/>
    </source>
</evidence>
<dbReference type="InterPro" id="IPR004101">
    <property type="entry name" value="Mur_ligase_C"/>
</dbReference>
<sequence length="634" mass="71553">MIQFDSRKVKKGDTFVAIKGLTHDGNDFIQDAIKNGAIKVYKNSNYEELGKLVKDYYKDPSSKLKIIGVTGTKGKTTTCHLIHHILLESGKKTGLISSITTDGFHTTTPDVISLNQELSNMLKKGYEYVVLEVSSHGIDQGRIAGIKFDISVLTNIHPEHLDYHKTFEEYKRVKMMFINSAKFRVFSPSSSKLKILQGEFNNINAETAVEVAMELGISKEKALKSLKTFKLPSGRLEEIDTHRDFRVFVDFAHTPDSLEAVLKYLRTITKNRLISVFGCAGERDPKKRSKMGKISTEIADLSIFTAEDTRTESIFDILKQMRSKAIKNKFICIPERGEAIAHALSIAKKGDIVGVFGKGHEKSMCYLNFEHSWNDQKFIKNLLLGYKDLSGIILAAGKGTRMKSNLPKVIHTICGRPMISYSLENLRNTGIVNLLPVIGYKRHLVLREISRNIDFVVQIKTSGTGDAVKIALTKINPKMKNILVINGDDSAFYKPETIKNVIETHINSKAVITFVSLIQGNPKGLGRVVRNKHGQFKAIIEEKDASEEVRKIKEVNDGLYIFNQVWLRKNILKLTKSPISKEYYLTDLLKIAVDKSEKISIYKLPDSSEWQGINTPEQLQEAEEKMKKRLNEKI</sequence>
<dbReference type="InterPro" id="IPR018109">
    <property type="entry name" value="Folylpolyglutamate_synth_CS"/>
</dbReference>
<evidence type="ECO:0000259" key="9">
    <source>
        <dbReference type="Pfam" id="PF00483"/>
    </source>
</evidence>
<dbReference type="SUPFAM" id="SSF53448">
    <property type="entry name" value="Nucleotide-diphospho-sugar transferases"/>
    <property type="match status" value="1"/>
</dbReference>
<name>A0A0G0C2V8_9BACT</name>
<dbReference type="SUPFAM" id="SSF63418">
    <property type="entry name" value="MurE/MurF N-terminal domain"/>
    <property type="match status" value="1"/>
</dbReference>
<dbReference type="InterPro" id="IPR036565">
    <property type="entry name" value="Mur-like_cat_sf"/>
</dbReference>
<evidence type="ECO:0000259" key="11">
    <source>
        <dbReference type="Pfam" id="PF02875"/>
    </source>
</evidence>
<dbReference type="GO" id="GO:0009252">
    <property type="term" value="P:peptidoglycan biosynthetic process"/>
    <property type="evidence" value="ECO:0007669"/>
    <property type="project" value="UniProtKB-KW"/>
</dbReference>
<evidence type="ECO:0000256" key="6">
    <source>
        <dbReference type="ARBA" id="ARBA00022984"/>
    </source>
</evidence>
<dbReference type="PROSITE" id="PS01011">
    <property type="entry name" value="FOLYLPOLYGLU_SYNT_1"/>
    <property type="match status" value="1"/>
</dbReference>
<organism evidence="13 14">
    <name type="scientific">Candidatus Woesebacteria bacterium GW2011_GWB1_33_22</name>
    <dbReference type="NCBI Taxonomy" id="1618566"/>
    <lineage>
        <taxon>Bacteria</taxon>
        <taxon>Candidatus Woeseibacteriota</taxon>
    </lineage>
</organism>
<dbReference type="InterPro" id="IPR035911">
    <property type="entry name" value="MurE/MurF_N"/>
</dbReference>
<dbReference type="GO" id="GO:0051301">
    <property type="term" value="P:cell division"/>
    <property type="evidence" value="ECO:0007669"/>
    <property type="project" value="UniProtKB-KW"/>
</dbReference>
<keyword evidence="1 13" id="KW-0436">Ligase</keyword>
<dbReference type="GO" id="GO:0008360">
    <property type="term" value="P:regulation of cell shape"/>
    <property type="evidence" value="ECO:0007669"/>
    <property type="project" value="UniProtKB-KW"/>
</dbReference>
<accession>A0A0G0C2V8</accession>
<comment type="caution">
    <text evidence="13">The sequence shown here is derived from an EMBL/GenBank/DDBJ whole genome shotgun (WGS) entry which is preliminary data.</text>
</comment>
<evidence type="ECO:0000256" key="8">
    <source>
        <dbReference type="ARBA" id="ARBA00023316"/>
    </source>
</evidence>
<dbReference type="GO" id="GO:0071555">
    <property type="term" value="P:cell wall organization"/>
    <property type="evidence" value="ECO:0007669"/>
    <property type="project" value="UniProtKB-KW"/>
</dbReference>
<dbReference type="InterPro" id="IPR013221">
    <property type="entry name" value="Mur_ligase_cen"/>
</dbReference>
<evidence type="ECO:0000256" key="4">
    <source>
        <dbReference type="ARBA" id="ARBA00022840"/>
    </source>
</evidence>
<dbReference type="SUPFAM" id="SSF53244">
    <property type="entry name" value="MurD-like peptide ligases, peptide-binding domain"/>
    <property type="match status" value="1"/>
</dbReference>
<keyword evidence="5" id="KW-0133">Cell shape</keyword>
<evidence type="ECO:0000313" key="14">
    <source>
        <dbReference type="Proteomes" id="UP000034778"/>
    </source>
</evidence>
<dbReference type="Gene3D" id="3.90.550.10">
    <property type="entry name" value="Spore Coat Polysaccharide Biosynthesis Protein SpsA, Chain A"/>
    <property type="match status" value="1"/>
</dbReference>
<dbReference type="InterPro" id="IPR036615">
    <property type="entry name" value="Mur_ligase_C_dom_sf"/>
</dbReference>
<dbReference type="EMBL" id="LBOW01000001">
    <property type="protein sequence ID" value="KKP45530.1"/>
    <property type="molecule type" value="Genomic_DNA"/>
</dbReference>
<protein>
    <submittedName>
        <fullName evidence="13">UDP-N-acetylmuramoyl-L-alanyl-D-glutamate-2, 6-diaminopimelate ligase</fullName>
    </submittedName>
</protein>
<dbReference type="CDD" id="cd02540">
    <property type="entry name" value="GT2_GlmU_N_bac"/>
    <property type="match status" value="1"/>
</dbReference>
<dbReference type="PANTHER" id="PTHR23135">
    <property type="entry name" value="MUR LIGASE FAMILY MEMBER"/>
    <property type="match status" value="1"/>
</dbReference>
<keyword evidence="4" id="KW-0067">ATP-binding</keyword>
<evidence type="ECO:0000256" key="2">
    <source>
        <dbReference type="ARBA" id="ARBA00022618"/>
    </source>
</evidence>
<keyword evidence="6" id="KW-0573">Peptidoglycan synthesis</keyword>
<evidence type="ECO:0000259" key="12">
    <source>
        <dbReference type="Pfam" id="PF08245"/>
    </source>
</evidence>
<dbReference type="Pfam" id="PF01225">
    <property type="entry name" value="Mur_ligase"/>
    <property type="match status" value="1"/>
</dbReference>
<dbReference type="SUPFAM" id="SSF53623">
    <property type="entry name" value="MurD-like peptide ligases, catalytic domain"/>
    <property type="match status" value="1"/>
</dbReference>
<evidence type="ECO:0000313" key="13">
    <source>
        <dbReference type="EMBL" id="KKP45530.1"/>
    </source>
</evidence>